<sequence>MMWTNRHWSNVGQLSLAMIPSSYHVRPVLHAGIYASCNEVCVKYVQEFDFMDGEVLKIKNQFKQAGISLRTLLFCAFFFLSLSG</sequence>
<reference evidence="2 4" key="1">
    <citation type="journal article" date="2014" name="Nat. Genet.">
        <title>Genome and transcriptome of the porcine whipworm Trichuris suis.</title>
        <authorList>
            <person name="Jex A.R."/>
            <person name="Nejsum P."/>
            <person name="Schwarz E.M."/>
            <person name="Hu L."/>
            <person name="Young N.D."/>
            <person name="Hall R.S."/>
            <person name="Korhonen P.K."/>
            <person name="Liao S."/>
            <person name="Thamsborg S."/>
            <person name="Xia J."/>
            <person name="Xu P."/>
            <person name="Wang S."/>
            <person name="Scheerlinck J.P."/>
            <person name="Hofmann A."/>
            <person name="Sternberg P.W."/>
            <person name="Wang J."/>
            <person name="Gasser R.B."/>
        </authorList>
    </citation>
    <scope>NUCLEOTIDE SEQUENCE [LARGE SCALE GENOMIC DNA]</scope>
    <source>
        <strain evidence="3">DCEP-RM93F</strain>
        <strain evidence="2">DCEP-RM93M</strain>
    </source>
</reference>
<keyword evidence="4" id="KW-1185">Reference proteome</keyword>
<evidence type="ECO:0000313" key="4">
    <source>
        <dbReference type="Proteomes" id="UP000030764"/>
    </source>
</evidence>
<dbReference type="AlphaFoldDB" id="A0A085LYF9"/>
<dbReference type="Proteomes" id="UP000030764">
    <property type="component" value="Unassembled WGS sequence"/>
</dbReference>
<accession>A0A085LYF9</accession>
<name>A0A085LYF9_9BILA</name>
<dbReference type="Proteomes" id="UP000030758">
    <property type="component" value="Unassembled WGS sequence"/>
</dbReference>
<dbReference type="EMBL" id="KL367551">
    <property type="protein sequence ID" value="KFD64741.1"/>
    <property type="molecule type" value="Genomic_DNA"/>
</dbReference>
<organism evidence="2 4">
    <name type="scientific">Trichuris suis</name>
    <name type="common">pig whipworm</name>
    <dbReference type="NCBI Taxonomy" id="68888"/>
    <lineage>
        <taxon>Eukaryota</taxon>
        <taxon>Metazoa</taxon>
        <taxon>Ecdysozoa</taxon>
        <taxon>Nematoda</taxon>
        <taxon>Enoplea</taxon>
        <taxon>Dorylaimia</taxon>
        <taxon>Trichinellida</taxon>
        <taxon>Trichuridae</taxon>
        <taxon>Trichuris</taxon>
    </lineage>
</organism>
<evidence type="ECO:0000256" key="1">
    <source>
        <dbReference type="SAM" id="Phobius"/>
    </source>
</evidence>
<protein>
    <submittedName>
        <fullName evidence="2">Uncharacterized protein</fullName>
    </submittedName>
</protein>
<keyword evidence="1" id="KW-0472">Membrane</keyword>
<evidence type="ECO:0000313" key="2">
    <source>
        <dbReference type="EMBL" id="KFD50005.1"/>
    </source>
</evidence>
<keyword evidence="1" id="KW-1133">Transmembrane helix</keyword>
<gene>
    <name evidence="2" type="ORF">M513_09098</name>
    <name evidence="3" type="ORF">M514_09098</name>
</gene>
<evidence type="ECO:0000313" key="3">
    <source>
        <dbReference type="EMBL" id="KFD64741.1"/>
    </source>
</evidence>
<feature type="transmembrane region" description="Helical" evidence="1">
    <location>
        <begin position="67"/>
        <end position="83"/>
    </location>
</feature>
<proteinExistence type="predicted"/>
<keyword evidence="1" id="KW-0812">Transmembrane</keyword>
<dbReference type="EMBL" id="KL363260">
    <property type="protein sequence ID" value="KFD50005.1"/>
    <property type="molecule type" value="Genomic_DNA"/>
</dbReference>